<dbReference type="PROSITE" id="PS50222">
    <property type="entry name" value="EF_HAND_2"/>
    <property type="match status" value="1"/>
</dbReference>
<keyword evidence="4" id="KW-1185">Reference proteome</keyword>
<reference evidence="2" key="2">
    <citation type="submission" date="2019-06" db="EMBL/GenBank/DDBJ databases">
        <title>Genomics analysis of Aphanomyces spp. identifies a new class of oomycete effector associated with host adaptation.</title>
        <authorList>
            <person name="Gaulin E."/>
        </authorList>
    </citation>
    <scope>NUCLEOTIDE SEQUENCE</scope>
    <source>
        <strain evidence="2">CBS 578.67</strain>
    </source>
</reference>
<dbReference type="EMBL" id="VJMH01005176">
    <property type="protein sequence ID" value="KAF0699444.1"/>
    <property type="molecule type" value="Genomic_DNA"/>
</dbReference>
<dbReference type="Proteomes" id="UP000332933">
    <property type="component" value="Unassembled WGS sequence"/>
</dbReference>
<evidence type="ECO:0000259" key="1">
    <source>
        <dbReference type="PROSITE" id="PS50222"/>
    </source>
</evidence>
<feature type="domain" description="EF-hand" evidence="1">
    <location>
        <begin position="300"/>
        <end position="330"/>
    </location>
</feature>
<dbReference type="AlphaFoldDB" id="A0A485KP86"/>
<organism evidence="3 4">
    <name type="scientific">Aphanomyces stellatus</name>
    <dbReference type="NCBI Taxonomy" id="120398"/>
    <lineage>
        <taxon>Eukaryota</taxon>
        <taxon>Sar</taxon>
        <taxon>Stramenopiles</taxon>
        <taxon>Oomycota</taxon>
        <taxon>Saprolegniomycetes</taxon>
        <taxon>Saprolegniales</taxon>
        <taxon>Verrucalvaceae</taxon>
        <taxon>Aphanomyces</taxon>
    </lineage>
</organism>
<evidence type="ECO:0000313" key="3">
    <source>
        <dbReference type="EMBL" id="VFT86864.1"/>
    </source>
</evidence>
<dbReference type="EMBL" id="CAADRA010005197">
    <property type="protein sequence ID" value="VFT86864.1"/>
    <property type="molecule type" value="Genomic_DNA"/>
</dbReference>
<accession>A0A485KP86</accession>
<gene>
    <name evidence="3" type="primary">Aste57867_9986</name>
    <name evidence="2" type="ORF">As57867_009947</name>
    <name evidence="3" type="ORF">ASTE57867_9986</name>
</gene>
<protein>
    <submittedName>
        <fullName evidence="3">Aste57867_9986 protein</fullName>
    </submittedName>
</protein>
<dbReference type="InterPro" id="IPR002048">
    <property type="entry name" value="EF_hand_dom"/>
</dbReference>
<sequence length="330" mass="36863">MTMYNKVDNQGALMGNWVEEEALRHDTGNSRYQTWTPKEGMGVTHPRVVLHTDSIDPKDYHASSKMNSFDELTTATTTMGPRERRRLDELHAQAKAIKESKQGNNDADTVKESQHQASYKAYDPAYVANGVVRVPPRGKGGFKEFDASIVGKTRGQVAAMDAAKLAAHQDALPQQKTVTRYSHAGLEFPLTAAAESRNPFGKSSTFTNDIFDAKVCRVNIYSRKRVTWAQVVHGESSYPGAESIVGIGMNIQTKAALLKIKQWTQAPEKRRDVLRLCHSTNDQVSLRDFSFGLHEVGLALPDRDLQQVFVYLDKDHVNSITWAQFQALLE</sequence>
<dbReference type="OrthoDB" id="61280at2759"/>
<evidence type="ECO:0000313" key="4">
    <source>
        <dbReference type="Proteomes" id="UP000332933"/>
    </source>
</evidence>
<evidence type="ECO:0000313" key="2">
    <source>
        <dbReference type="EMBL" id="KAF0699444.1"/>
    </source>
</evidence>
<dbReference type="GO" id="GO:0005509">
    <property type="term" value="F:calcium ion binding"/>
    <property type="evidence" value="ECO:0007669"/>
    <property type="project" value="InterPro"/>
</dbReference>
<name>A0A485KP86_9STRA</name>
<dbReference type="SUPFAM" id="SSF47473">
    <property type="entry name" value="EF-hand"/>
    <property type="match status" value="1"/>
</dbReference>
<reference evidence="3 4" key="1">
    <citation type="submission" date="2019-03" db="EMBL/GenBank/DDBJ databases">
        <authorList>
            <person name="Gaulin E."/>
            <person name="Dumas B."/>
        </authorList>
    </citation>
    <scope>NUCLEOTIDE SEQUENCE [LARGE SCALE GENOMIC DNA]</scope>
    <source>
        <strain evidence="3">CBS 568.67</strain>
    </source>
</reference>
<proteinExistence type="predicted"/>
<dbReference type="InterPro" id="IPR011992">
    <property type="entry name" value="EF-hand-dom_pair"/>
</dbReference>